<evidence type="ECO:0000313" key="2">
    <source>
        <dbReference type="EMBL" id="KJP88246.1"/>
    </source>
</evidence>
<dbReference type="GeneID" id="24267341"/>
<organism evidence="2 3">
    <name type="scientific">Plasmodium fragile</name>
    <dbReference type="NCBI Taxonomy" id="5857"/>
    <lineage>
        <taxon>Eukaryota</taxon>
        <taxon>Sar</taxon>
        <taxon>Alveolata</taxon>
        <taxon>Apicomplexa</taxon>
        <taxon>Aconoidasida</taxon>
        <taxon>Haemosporida</taxon>
        <taxon>Plasmodiidae</taxon>
        <taxon>Plasmodium</taxon>
        <taxon>Plasmodium (Plasmodium)</taxon>
    </lineage>
</organism>
<dbReference type="RefSeq" id="XP_012335084.1">
    <property type="nucleotide sequence ID" value="XM_012479661.1"/>
</dbReference>
<keyword evidence="3" id="KW-1185">Reference proteome</keyword>
<accession>A0A0D9QRE6</accession>
<dbReference type="Proteomes" id="UP000054561">
    <property type="component" value="Unassembled WGS sequence"/>
</dbReference>
<reference evidence="2 3" key="1">
    <citation type="submission" date="2014-03" db="EMBL/GenBank/DDBJ databases">
        <title>The Genome Sequence of Plasmodium fragile nilgiri.</title>
        <authorList>
            <consortium name="The Broad Institute Genomics Platform"/>
            <consortium name="The Broad Institute Genome Sequencing Center for Infectious Disease"/>
            <person name="Neafsey D."/>
            <person name="Duraisingh M."/>
            <person name="Young S.K."/>
            <person name="Zeng Q."/>
            <person name="Gargeya S."/>
            <person name="Abouelleil A."/>
            <person name="Alvarado L."/>
            <person name="Chapman S.B."/>
            <person name="Gainer-Dewar J."/>
            <person name="Goldberg J."/>
            <person name="Griggs A."/>
            <person name="Gujja S."/>
            <person name="Hansen M."/>
            <person name="Howarth C."/>
            <person name="Imamovic A."/>
            <person name="Larimer J."/>
            <person name="Pearson M."/>
            <person name="Poon T.W."/>
            <person name="Priest M."/>
            <person name="Roberts A."/>
            <person name="Saif S."/>
            <person name="Shea T."/>
            <person name="Sykes S."/>
            <person name="Wortman J."/>
            <person name="Nusbaum C."/>
            <person name="Birren B."/>
        </authorList>
    </citation>
    <scope>NUCLEOTIDE SEQUENCE [LARGE SCALE GENOMIC DNA]</scope>
    <source>
        <strain evidence="3">nilgiri</strain>
    </source>
</reference>
<evidence type="ECO:0000313" key="3">
    <source>
        <dbReference type="Proteomes" id="UP000054561"/>
    </source>
</evidence>
<dbReference type="VEuPathDB" id="PlasmoDB:AK88_02027"/>
<proteinExistence type="predicted"/>
<dbReference type="EMBL" id="KQ001663">
    <property type="protein sequence ID" value="KJP88246.1"/>
    <property type="molecule type" value="Genomic_DNA"/>
</dbReference>
<dbReference type="AlphaFoldDB" id="A0A0D9QRE6"/>
<feature type="region of interest" description="Disordered" evidence="1">
    <location>
        <begin position="329"/>
        <end position="356"/>
    </location>
</feature>
<dbReference type="OrthoDB" id="376330at2759"/>
<dbReference type="OMA" id="IYIQIFT"/>
<name>A0A0D9QRE6_PLAFR</name>
<sequence>MKEEQKPIIELNAIKGYYKKTFTNELLLSLQNEIKIEDLLYSYNYYSYLLTEDNKFDNKEVGCEYLKSEDELEESPPSGGNNRYKVRTEHSNDDIINYFDPTVSEASYEEKIEQTFDYLDNFLKAFYVPNDMNKSGDMEIINDMLKNLVIEKVNNDEYKIFDMQCEKSQIYEITLIIIAYIIRNIFSLSLGRKIIFSNEKMNSLLLRALYKQNIYIQIFTLKNLKKYIMEDGECLQDIHLKMIKICIFSKSLCSFNRSNELVKLLVKENKHVSEIFDLHFLKKLKKSLEHSDNVQRLRWLDLIAECANINSQQICDIFQTKKKKKIDITQESAEQDGDMSCQGEDEETHMGDVVPPDTTDTYDIDVNLENFTYDSEYEEGKCTFDDISFVSKNVVEEEMKKHNVQLSQICKMIKINVYKYLYMMYQKDDLLLKINVLEIFSKFVQNEYYSDSILHNCYFLHTVLKDLQNLDDEILPLSILNSLICYAKISEPLLHFITTTHDNILMKTIIYYLTHDSTFQGGNANIEKLMVGIKSFGYFFSLKESSKALISLDSSAPLIVINNISTHSHMNILKHAINVWVKILPAECMGAEWNKQLIHDVLFQKAITILKEIDDEQVQINTYELLRAMIPYSIADFIIQEQWLIRTLKSSFGNNSYELKMNRYNFFKELYELNKIIITNDAFADNLMSNYLEKVPKRY</sequence>
<protein>
    <submittedName>
        <fullName evidence="2">Uncharacterized protein</fullName>
    </submittedName>
</protein>
<feature type="compositionally biased region" description="Acidic residues" evidence="1">
    <location>
        <begin position="333"/>
        <end position="347"/>
    </location>
</feature>
<evidence type="ECO:0000256" key="1">
    <source>
        <dbReference type="SAM" id="MobiDB-lite"/>
    </source>
</evidence>
<gene>
    <name evidence="2" type="ORF">AK88_02027</name>
</gene>